<proteinExistence type="predicted"/>
<gene>
    <name evidence="1" type="ORF">H1W37_15755</name>
</gene>
<dbReference type="EMBL" id="JACEON010000016">
    <property type="protein sequence ID" value="MBA4613116.1"/>
    <property type="molecule type" value="Genomic_DNA"/>
</dbReference>
<comment type="caution">
    <text evidence="1">The sequence shown here is derived from an EMBL/GenBank/DDBJ whole genome shotgun (WGS) entry which is preliminary data.</text>
</comment>
<evidence type="ECO:0000313" key="2">
    <source>
        <dbReference type="Proteomes" id="UP000559404"/>
    </source>
</evidence>
<dbReference type="Proteomes" id="UP000559404">
    <property type="component" value="Unassembled WGS sequence"/>
</dbReference>
<protein>
    <submittedName>
        <fullName evidence="1">Uncharacterized protein</fullName>
    </submittedName>
</protein>
<accession>A0A838XXB8</accession>
<keyword evidence="2" id="KW-1185">Reference proteome</keyword>
<name>A0A838XXB8_9HYPH</name>
<organism evidence="1 2">
    <name type="scientific">Stappia taiwanensis</name>
    <dbReference type="NCBI Taxonomy" id="992267"/>
    <lineage>
        <taxon>Bacteria</taxon>
        <taxon>Pseudomonadati</taxon>
        <taxon>Pseudomonadota</taxon>
        <taxon>Alphaproteobacteria</taxon>
        <taxon>Hyphomicrobiales</taxon>
        <taxon>Stappiaceae</taxon>
        <taxon>Stappia</taxon>
    </lineage>
</organism>
<reference evidence="1 2" key="1">
    <citation type="submission" date="2020-07" db="EMBL/GenBank/DDBJ databases">
        <authorList>
            <person name="Li M."/>
        </authorList>
    </citation>
    <scope>NUCLEOTIDE SEQUENCE [LARGE SCALE GENOMIC DNA]</scope>
    <source>
        <strain evidence="1 2">DSM 23284</strain>
    </source>
</reference>
<reference evidence="1 2" key="2">
    <citation type="submission" date="2020-08" db="EMBL/GenBank/DDBJ databases">
        <title>Stappia taiwanensis sp. nov., isolated from a coastal thermal spring.</title>
        <authorList>
            <person name="Kampfer P."/>
        </authorList>
    </citation>
    <scope>NUCLEOTIDE SEQUENCE [LARGE SCALE GENOMIC DNA]</scope>
    <source>
        <strain evidence="1 2">DSM 23284</strain>
    </source>
</reference>
<dbReference type="AlphaFoldDB" id="A0A838XXB8"/>
<sequence length="200" mass="21454">MPALALSLLFAAGCSGQVNGHAGSWYAAHDGVMPRGENRIYVCHAFGCARKTPVQFTEKDLRTLRTILAKGKTSAREERKAIARAIAWSEKRIGAEVGSSADIGGYDLHNAGVPGQMDCIDEATNTTSVLLVAARNGYLRHHEVRVPVARGFFLDGRYPHATAVVAERPGGVAYAVDSWPKANGVPPVIMPLEAWFAARS</sequence>
<evidence type="ECO:0000313" key="1">
    <source>
        <dbReference type="EMBL" id="MBA4613116.1"/>
    </source>
</evidence>